<evidence type="ECO:0000256" key="9">
    <source>
        <dbReference type="ARBA" id="ARBA00047597"/>
    </source>
</evidence>
<accession>A0A7K5CXN7</accession>
<feature type="non-terminal residue" evidence="11">
    <location>
        <position position="78"/>
    </location>
</feature>
<name>A0A7K5CXN7_9TYRA</name>
<evidence type="ECO:0000313" key="11">
    <source>
        <dbReference type="EMBL" id="NWS12714.1"/>
    </source>
</evidence>
<dbReference type="EMBL" id="VYXB01002393">
    <property type="protein sequence ID" value="NWS12714.1"/>
    <property type="molecule type" value="Genomic_DNA"/>
</dbReference>
<dbReference type="GO" id="GO:0106274">
    <property type="term" value="F:NAD+-protein-arginine ADP-ribosyltransferase activity"/>
    <property type="evidence" value="ECO:0007669"/>
    <property type="project" value="UniProtKB-EC"/>
</dbReference>
<dbReference type="PANTHER" id="PTHR10339">
    <property type="entry name" value="ADP-RIBOSYLTRANSFERASE"/>
    <property type="match status" value="1"/>
</dbReference>
<dbReference type="Gene3D" id="3.90.176.10">
    <property type="entry name" value="Toxin ADP-ribosyltransferase, Chain A, domain 1"/>
    <property type="match status" value="1"/>
</dbReference>
<dbReference type="PROSITE" id="PS51996">
    <property type="entry name" value="TR_MART"/>
    <property type="match status" value="1"/>
</dbReference>
<evidence type="ECO:0000313" key="12">
    <source>
        <dbReference type="Proteomes" id="UP000525089"/>
    </source>
</evidence>
<keyword evidence="4" id="KW-0548">Nucleotidyltransferase</keyword>
<evidence type="ECO:0000256" key="3">
    <source>
        <dbReference type="ARBA" id="ARBA00022679"/>
    </source>
</evidence>
<evidence type="ECO:0000256" key="8">
    <source>
        <dbReference type="ARBA" id="ARBA00023157"/>
    </source>
</evidence>
<evidence type="ECO:0000256" key="6">
    <source>
        <dbReference type="ARBA" id="ARBA00022857"/>
    </source>
</evidence>
<dbReference type="EC" id="2.4.2.31" evidence="10"/>
<evidence type="ECO:0000256" key="4">
    <source>
        <dbReference type="ARBA" id="ARBA00022695"/>
    </source>
</evidence>
<feature type="non-terminal residue" evidence="11">
    <location>
        <position position="1"/>
    </location>
</feature>
<keyword evidence="3 10" id="KW-0808">Transferase</keyword>
<evidence type="ECO:0000256" key="2">
    <source>
        <dbReference type="ARBA" id="ARBA00022676"/>
    </source>
</evidence>
<keyword evidence="12" id="KW-1185">Reference proteome</keyword>
<evidence type="ECO:0000256" key="5">
    <source>
        <dbReference type="ARBA" id="ARBA00022729"/>
    </source>
</evidence>
<comment type="catalytic activity">
    <reaction evidence="9 10">
        <text>L-arginyl-[protein] + NAD(+) = N(omega)-(ADP-D-ribosyl)-L-arginyl-[protein] + nicotinamide + H(+)</text>
        <dbReference type="Rhea" id="RHEA:19149"/>
        <dbReference type="Rhea" id="RHEA-COMP:10532"/>
        <dbReference type="Rhea" id="RHEA-COMP:15087"/>
        <dbReference type="ChEBI" id="CHEBI:15378"/>
        <dbReference type="ChEBI" id="CHEBI:17154"/>
        <dbReference type="ChEBI" id="CHEBI:29965"/>
        <dbReference type="ChEBI" id="CHEBI:57540"/>
        <dbReference type="ChEBI" id="CHEBI:142554"/>
        <dbReference type="EC" id="2.4.2.31"/>
    </reaction>
</comment>
<organism evidence="11 12">
    <name type="scientific">Pachyramphus minor</name>
    <dbReference type="NCBI Taxonomy" id="369605"/>
    <lineage>
        <taxon>Eukaryota</taxon>
        <taxon>Metazoa</taxon>
        <taxon>Chordata</taxon>
        <taxon>Craniata</taxon>
        <taxon>Vertebrata</taxon>
        <taxon>Euteleostomi</taxon>
        <taxon>Archelosauria</taxon>
        <taxon>Archosauria</taxon>
        <taxon>Dinosauria</taxon>
        <taxon>Saurischia</taxon>
        <taxon>Theropoda</taxon>
        <taxon>Coelurosauria</taxon>
        <taxon>Aves</taxon>
        <taxon>Neognathae</taxon>
        <taxon>Neoaves</taxon>
        <taxon>Telluraves</taxon>
        <taxon>Australaves</taxon>
        <taxon>Passeriformes</taxon>
        <taxon>Tyrannidae</taxon>
        <taxon>Pachyramphus</taxon>
    </lineage>
</organism>
<keyword evidence="5" id="KW-0732">Signal</keyword>
<reference evidence="11 12" key="1">
    <citation type="submission" date="2019-09" db="EMBL/GenBank/DDBJ databases">
        <title>Bird 10,000 Genomes (B10K) Project - Family phase.</title>
        <authorList>
            <person name="Zhang G."/>
        </authorList>
    </citation>
    <scope>NUCLEOTIDE SEQUENCE [LARGE SCALE GENOMIC DNA]</scope>
    <source>
        <strain evidence="11">B10K-DU-001-72</strain>
        <tissue evidence="11">Muscle</tissue>
    </source>
</reference>
<dbReference type="PANTHER" id="PTHR10339:SF19">
    <property type="entry name" value="GPI-LINKED NAD(P)(+)--ARGININE ADP-RIBOSYLTRANSFERASE 1"/>
    <property type="match status" value="1"/>
</dbReference>
<sequence length="78" mass="8821">EALGALRDAQGRRCHRVFRGVRGLRFSARPGRSVRFGHFASASRRNRSSWAFGSDTVFHVHTCHGAAIRDFSFFPDED</sequence>
<dbReference type="SUPFAM" id="SSF56399">
    <property type="entry name" value="ADP-ribosylation"/>
    <property type="match status" value="1"/>
</dbReference>
<dbReference type="InterPro" id="IPR050999">
    <property type="entry name" value="ADP-ribosyltransferase_ARG"/>
</dbReference>
<comment type="similarity">
    <text evidence="1 10">Belongs to the Arg-specific ADP-ribosyltransferase family.</text>
</comment>
<evidence type="ECO:0000256" key="1">
    <source>
        <dbReference type="ARBA" id="ARBA00009558"/>
    </source>
</evidence>
<dbReference type="GO" id="GO:0003950">
    <property type="term" value="F:NAD+ poly-ADP-ribosyltransferase activity"/>
    <property type="evidence" value="ECO:0007669"/>
    <property type="project" value="TreeGrafter"/>
</dbReference>
<dbReference type="AlphaFoldDB" id="A0A7K5CXN7"/>
<keyword evidence="8" id="KW-1015">Disulfide bond</keyword>
<dbReference type="Pfam" id="PF01129">
    <property type="entry name" value="ART"/>
    <property type="match status" value="1"/>
</dbReference>
<keyword evidence="2 10" id="KW-0328">Glycosyltransferase</keyword>
<dbReference type="PRINTS" id="PR00970">
    <property type="entry name" value="RIBTRNSFRASE"/>
</dbReference>
<proteinExistence type="inferred from homology"/>
<dbReference type="InterPro" id="IPR000768">
    <property type="entry name" value="ART"/>
</dbReference>
<comment type="caution">
    <text evidence="11">The sequence shown here is derived from an EMBL/GenBank/DDBJ whole genome shotgun (WGS) entry which is preliminary data.</text>
</comment>
<evidence type="ECO:0000256" key="7">
    <source>
        <dbReference type="ARBA" id="ARBA00023027"/>
    </source>
</evidence>
<protein>
    <recommendedName>
        <fullName evidence="10">NAD(P)(+)--arginine ADP-ribosyltransferase</fullName>
        <ecNumber evidence="10">2.4.2.31</ecNumber>
    </recommendedName>
    <alternativeName>
        <fullName evidence="10">Mono(ADP-ribosyl)transferase</fullName>
    </alternativeName>
</protein>
<dbReference type="GO" id="GO:0016779">
    <property type="term" value="F:nucleotidyltransferase activity"/>
    <property type="evidence" value="ECO:0007669"/>
    <property type="project" value="UniProtKB-KW"/>
</dbReference>
<evidence type="ECO:0000256" key="10">
    <source>
        <dbReference type="RuleBase" id="RU361228"/>
    </source>
</evidence>
<gene>
    <name evidence="11" type="primary">Nrt1</name>
    <name evidence="11" type="ORF">PACMIN_R15710</name>
</gene>
<keyword evidence="6 10" id="KW-0521">NADP</keyword>
<dbReference type="Proteomes" id="UP000525089">
    <property type="component" value="Unassembled WGS sequence"/>
</dbReference>
<keyword evidence="7 10" id="KW-0520">NAD</keyword>